<evidence type="ECO:0000313" key="2">
    <source>
        <dbReference type="Proteomes" id="UP001359559"/>
    </source>
</evidence>
<organism evidence="1 2">
    <name type="scientific">Clitoria ternatea</name>
    <name type="common">Butterfly pea</name>
    <dbReference type="NCBI Taxonomy" id="43366"/>
    <lineage>
        <taxon>Eukaryota</taxon>
        <taxon>Viridiplantae</taxon>
        <taxon>Streptophyta</taxon>
        <taxon>Embryophyta</taxon>
        <taxon>Tracheophyta</taxon>
        <taxon>Spermatophyta</taxon>
        <taxon>Magnoliopsida</taxon>
        <taxon>eudicotyledons</taxon>
        <taxon>Gunneridae</taxon>
        <taxon>Pentapetalae</taxon>
        <taxon>rosids</taxon>
        <taxon>fabids</taxon>
        <taxon>Fabales</taxon>
        <taxon>Fabaceae</taxon>
        <taxon>Papilionoideae</taxon>
        <taxon>50 kb inversion clade</taxon>
        <taxon>NPAAA clade</taxon>
        <taxon>indigoferoid/millettioid clade</taxon>
        <taxon>Phaseoleae</taxon>
        <taxon>Clitoria</taxon>
    </lineage>
</organism>
<reference evidence="1 2" key="1">
    <citation type="submission" date="2024-01" db="EMBL/GenBank/DDBJ databases">
        <title>The genomes of 5 underutilized Papilionoideae crops provide insights into root nodulation and disease resistance.</title>
        <authorList>
            <person name="Yuan L."/>
        </authorList>
    </citation>
    <scope>NUCLEOTIDE SEQUENCE [LARGE SCALE GENOMIC DNA]</scope>
    <source>
        <strain evidence="1">LY-2023</strain>
        <tissue evidence="1">Leaf</tissue>
    </source>
</reference>
<proteinExistence type="predicted"/>
<protein>
    <submittedName>
        <fullName evidence="1">Uncharacterized protein</fullName>
    </submittedName>
</protein>
<accession>A0AAN9KN79</accession>
<dbReference type="Proteomes" id="UP001359559">
    <property type="component" value="Unassembled WGS sequence"/>
</dbReference>
<gene>
    <name evidence="1" type="ORF">RJT34_04294</name>
</gene>
<sequence>MKLGLKMGQLFQNLMEWSSLWKRIRGASEAEVGKKDRVLDALNATKAAVEESKLKFLVFQVVGGQKELLQMVANDGEWWPLRREVRQRQDVERGRGKEVRLGQ</sequence>
<comment type="caution">
    <text evidence="1">The sequence shown here is derived from an EMBL/GenBank/DDBJ whole genome shotgun (WGS) entry which is preliminary data.</text>
</comment>
<dbReference type="EMBL" id="JAYKXN010000001">
    <property type="protein sequence ID" value="KAK7319571.1"/>
    <property type="molecule type" value="Genomic_DNA"/>
</dbReference>
<dbReference type="InterPro" id="IPR027410">
    <property type="entry name" value="TCP-1-like_intermed_sf"/>
</dbReference>
<dbReference type="AlphaFoldDB" id="A0AAN9KN79"/>
<keyword evidence="2" id="KW-1185">Reference proteome</keyword>
<name>A0AAN9KN79_CLITE</name>
<evidence type="ECO:0000313" key="1">
    <source>
        <dbReference type="EMBL" id="KAK7319571.1"/>
    </source>
</evidence>
<dbReference type="Gene3D" id="3.30.260.10">
    <property type="entry name" value="TCP-1-like chaperonin intermediate domain"/>
    <property type="match status" value="1"/>
</dbReference>